<accession>A0A4D7QE57</accession>
<protein>
    <submittedName>
        <fullName evidence="1">Uncharacterized protein</fullName>
    </submittedName>
</protein>
<dbReference type="EMBL" id="CP039865">
    <property type="protein sequence ID" value="QCK84781.1"/>
    <property type="molecule type" value="Genomic_DNA"/>
</dbReference>
<dbReference type="Proteomes" id="UP000298588">
    <property type="component" value="Chromosome"/>
</dbReference>
<gene>
    <name evidence="1" type="ORF">E8L99_02780</name>
</gene>
<dbReference type="KEGG" id="paqt:E8L99_02780"/>
<proteinExistence type="predicted"/>
<evidence type="ECO:0000313" key="1">
    <source>
        <dbReference type="EMBL" id="QCK84781.1"/>
    </source>
</evidence>
<name>A0A4D7QE57_9HYPH</name>
<evidence type="ECO:0000313" key="2">
    <source>
        <dbReference type="Proteomes" id="UP000298588"/>
    </source>
</evidence>
<organism evidence="1 2">
    <name type="scientific">Phreatobacter aquaticus</name>
    <dbReference type="NCBI Taxonomy" id="2570229"/>
    <lineage>
        <taxon>Bacteria</taxon>
        <taxon>Pseudomonadati</taxon>
        <taxon>Pseudomonadota</taxon>
        <taxon>Alphaproteobacteria</taxon>
        <taxon>Hyphomicrobiales</taxon>
        <taxon>Phreatobacteraceae</taxon>
        <taxon>Phreatobacter</taxon>
    </lineage>
</organism>
<dbReference type="AlphaFoldDB" id="A0A4D7QE57"/>
<reference evidence="1 2" key="1">
    <citation type="submission" date="2019-04" db="EMBL/GenBank/DDBJ databases">
        <title>Phreatobacter aquaticus sp. nov.</title>
        <authorList>
            <person name="Choi A."/>
            <person name="Baek K."/>
        </authorList>
    </citation>
    <scope>NUCLEOTIDE SEQUENCE [LARGE SCALE GENOMIC DNA]</scope>
    <source>
        <strain evidence="1 2">NMCR1094</strain>
    </source>
</reference>
<dbReference type="RefSeq" id="WP_137098115.1">
    <property type="nucleotide sequence ID" value="NZ_CP039865.1"/>
</dbReference>
<dbReference type="OrthoDB" id="8265759at2"/>
<sequence length="66" mass="6860">MAATALKTNRAAAIGEIYTEAGIEALNAALADRGIGADRIISILPVAAETLMSAKAAQFRVLYRAI</sequence>
<keyword evidence="2" id="KW-1185">Reference proteome</keyword>